<reference evidence="2" key="3">
    <citation type="submission" date="2022-06" db="UniProtKB">
        <authorList>
            <consortium name="EnsemblPlants"/>
        </authorList>
    </citation>
    <scope>IDENTIFICATION</scope>
</reference>
<evidence type="ECO:0000313" key="2">
    <source>
        <dbReference type="EnsemblPlants" id="TuG1812G0500000579.01.T01"/>
    </source>
</evidence>
<evidence type="ECO:0000313" key="3">
    <source>
        <dbReference type="Proteomes" id="UP000015106"/>
    </source>
</evidence>
<sequence length="129" mass="13231">MRRSRSALALRATTLDGLRVHLLGDSGGRIIGPEAGGEVGAFKDKFTVKLQHPPSSGVADLPHPSRSAAAGGRPPQGPVKLPQPGTWALQGAPPCNQGAGGSGDPPWNLHHGRETAGRNPVQRGASGKM</sequence>
<protein>
    <submittedName>
        <fullName evidence="2">Uncharacterized protein</fullName>
    </submittedName>
</protein>
<evidence type="ECO:0000256" key="1">
    <source>
        <dbReference type="SAM" id="MobiDB-lite"/>
    </source>
</evidence>
<proteinExistence type="predicted"/>
<reference evidence="2" key="2">
    <citation type="submission" date="2018-03" db="EMBL/GenBank/DDBJ databases">
        <title>The Triticum urartu genome reveals the dynamic nature of wheat genome evolution.</title>
        <authorList>
            <person name="Ling H."/>
            <person name="Ma B."/>
            <person name="Shi X."/>
            <person name="Liu H."/>
            <person name="Dong L."/>
            <person name="Sun H."/>
            <person name="Cao Y."/>
            <person name="Gao Q."/>
            <person name="Zheng S."/>
            <person name="Li Y."/>
            <person name="Yu Y."/>
            <person name="Du H."/>
            <person name="Qi M."/>
            <person name="Li Y."/>
            <person name="Yu H."/>
            <person name="Cui Y."/>
            <person name="Wang N."/>
            <person name="Chen C."/>
            <person name="Wu H."/>
            <person name="Zhao Y."/>
            <person name="Zhang J."/>
            <person name="Li Y."/>
            <person name="Zhou W."/>
            <person name="Zhang B."/>
            <person name="Hu W."/>
            <person name="Eijk M."/>
            <person name="Tang J."/>
            <person name="Witsenboer H."/>
            <person name="Zhao S."/>
            <person name="Li Z."/>
            <person name="Zhang A."/>
            <person name="Wang D."/>
            <person name="Liang C."/>
        </authorList>
    </citation>
    <scope>NUCLEOTIDE SEQUENCE [LARGE SCALE GENOMIC DNA]</scope>
    <source>
        <strain evidence="2">cv. G1812</strain>
    </source>
</reference>
<reference evidence="3" key="1">
    <citation type="journal article" date="2013" name="Nature">
        <title>Draft genome of the wheat A-genome progenitor Triticum urartu.</title>
        <authorList>
            <person name="Ling H.Q."/>
            <person name="Zhao S."/>
            <person name="Liu D."/>
            <person name="Wang J."/>
            <person name="Sun H."/>
            <person name="Zhang C."/>
            <person name="Fan H."/>
            <person name="Li D."/>
            <person name="Dong L."/>
            <person name="Tao Y."/>
            <person name="Gao C."/>
            <person name="Wu H."/>
            <person name="Li Y."/>
            <person name="Cui Y."/>
            <person name="Guo X."/>
            <person name="Zheng S."/>
            <person name="Wang B."/>
            <person name="Yu K."/>
            <person name="Liang Q."/>
            <person name="Yang W."/>
            <person name="Lou X."/>
            <person name="Chen J."/>
            <person name="Feng M."/>
            <person name="Jian J."/>
            <person name="Zhang X."/>
            <person name="Luo G."/>
            <person name="Jiang Y."/>
            <person name="Liu J."/>
            <person name="Wang Z."/>
            <person name="Sha Y."/>
            <person name="Zhang B."/>
            <person name="Wu H."/>
            <person name="Tang D."/>
            <person name="Shen Q."/>
            <person name="Xue P."/>
            <person name="Zou S."/>
            <person name="Wang X."/>
            <person name="Liu X."/>
            <person name="Wang F."/>
            <person name="Yang Y."/>
            <person name="An X."/>
            <person name="Dong Z."/>
            <person name="Zhang K."/>
            <person name="Zhang X."/>
            <person name="Luo M.C."/>
            <person name="Dvorak J."/>
            <person name="Tong Y."/>
            <person name="Wang J."/>
            <person name="Yang H."/>
            <person name="Li Z."/>
            <person name="Wang D."/>
            <person name="Zhang A."/>
            <person name="Wang J."/>
        </authorList>
    </citation>
    <scope>NUCLEOTIDE SEQUENCE</scope>
    <source>
        <strain evidence="3">cv. G1812</strain>
    </source>
</reference>
<dbReference type="Proteomes" id="UP000015106">
    <property type="component" value="Chromosome 5"/>
</dbReference>
<accession>A0A8R7QB63</accession>
<feature type="region of interest" description="Disordered" evidence="1">
    <location>
        <begin position="51"/>
        <end position="129"/>
    </location>
</feature>
<organism evidence="2 3">
    <name type="scientific">Triticum urartu</name>
    <name type="common">Red wild einkorn</name>
    <name type="synonym">Crithodium urartu</name>
    <dbReference type="NCBI Taxonomy" id="4572"/>
    <lineage>
        <taxon>Eukaryota</taxon>
        <taxon>Viridiplantae</taxon>
        <taxon>Streptophyta</taxon>
        <taxon>Embryophyta</taxon>
        <taxon>Tracheophyta</taxon>
        <taxon>Spermatophyta</taxon>
        <taxon>Magnoliopsida</taxon>
        <taxon>Liliopsida</taxon>
        <taxon>Poales</taxon>
        <taxon>Poaceae</taxon>
        <taxon>BOP clade</taxon>
        <taxon>Pooideae</taxon>
        <taxon>Triticodae</taxon>
        <taxon>Triticeae</taxon>
        <taxon>Triticinae</taxon>
        <taxon>Triticum</taxon>
    </lineage>
</organism>
<name>A0A8R7QB63_TRIUA</name>
<dbReference type="AlphaFoldDB" id="A0A8R7QB63"/>
<keyword evidence="3" id="KW-1185">Reference proteome</keyword>
<dbReference type="EnsemblPlants" id="TuG1812G0500000579.01.T01">
    <property type="protein sequence ID" value="TuG1812G0500000579.01.T01"/>
    <property type="gene ID" value="TuG1812G0500000579.01"/>
</dbReference>
<dbReference type="Gramene" id="TuG1812G0500000579.01.T01">
    <property type="protein sequence ID" value="TuG1812G0500000579.01.T01"/>
    <property type="gene ID" value="TuG1812G0500000579.01"/>
</dbReference>